<dbReference type="AlphaFoldDB" id="A0A5A9GLE4"/>
<reference evidence="3 4" key="1">
    <citation type="submission" date="2019-08" db="EMBL/GenBank/DDBJ databases">
        <authorList>
            <person name="Grouzdev D."/>
            <person name="Tikhonova E."/>
            <person name="Kravchenko I."/>
        </authorList>
    </citation>
    <scope>NUCLEOTIDE SEQUENCE [LARGE SCALE GENOMIC DNA]</scope>
    <source>
        <strain evidence="3 4">59b</strain>
    </source>
</reference>
<feature type="chain" id="PRO_5023110943" evidence="2">
    <location>
        <begin position="23"/>
        <end position="153"/>
    </location>
</feature>
<evidence type="ECO:0000313" key="4">
    <source>
        <dbReference type="Proteomes" id="UP000324927"/>
    </source>
</evidence>
<organism evidence="3 4">
    <name type="scientific">Azospirillum lipoferum</name>
    <dbReference type="NCBI Taxonomy" id="193"/>
    <lineage>
        <taxon>Bacteria</taxon>
        <taxon>Pseudomonadati</taxon>
        <taxon>Pseudomonadota</taxon>
        <taxon>Alphaproteobacteria</taxon>
        <taxon>Rhodospirillales</taxon>
        <taxon>Azospirillaceae</taxon>
        <taxon>Azospirillum</taxon>
    </lineage>
</organism>
<proteinExistence type="predicted"/>
<dbReference type="OrthoDB" id="9982018at2"/>
<dbReference type="EMBL" id="VTTN01000006">
    <property type="protein sequence ID" value="KAA0595173.1"/>
    <property type="molecule type" value="Genomic_DNA"/>
</dbReference>
<evidence type="ECO:0000313" key="3">
    <source>
        <dbReference type="EMBL" id="KAA0595173.1"/>
    </source>
</evidence>
<sequence length="153" mass="14279">MASAVLAAMAVVTSAAISPALAAAAAGSGGGGVSWPALAEIATPSGQREVAERQAAGCALLGLGVTGLAMASGALTAAGTGGAVAAPVGAALGEVVAYFGAGCTIGAFLAALPLFGYAPADASGEAGTAVKSGPPPRFDGERIVTDVQPSALR</sequence>
<protein>
    <submittedName>
        <fullName evidence="3">Uncharacterized protein</fullName>
    </submittedName>
</protein>
<feature type="region of interest" description="Disordered" evidence="1">
    <location>
        <begin position="125"/>
        <end position="153"/>
    </location>
</feature>
<comment type="caution">
    <text evidence="3">The sequence shown here is derived from an EMBL/GenBank/DDBJ whole genome shotgun (WGS) entry which is preliminary data.</text>
</comment>
<dbReference type="RefSeq" id="WP_149232115.1">
    <property type="nucleotide sequence ID" value="NZ_JALJXJ010000007.1"/>
</dbReference>
<evidence type="ECO:0000256" key="1">
    <source>
        <dbReference type="SAM" id="MobiDB-lite"/>
    </source>
</evidence>
<name>A0A5A9GLE4_AZOLI</name>
<dbReference type="Proteomes" id="UP000324927">
    <property type="component" value="Unassembled WGS sequence"/>
</dbReference>
<keyword evidence="4" id="KW-1185">Reference proteome</keyword>
<keyword evidence="2" id="KW-0732">Signal</keyword>
<accession>A0A5A9GLE4</accession>
<gene>
    <name evidence="3" type="ORF">FZ942_16140</name>
</gene>
<evidence type="ECO:0000256" key="2">
    <source>
        <dbReference type="SAM" id="SignalP"/>
    </source>
</evidence>
<feature type="signal peptide" evidence="2">
    <location>
        <begin position="1"/>
        <end position="22"/>
    </location>
</feature>